<dbReference type="InterPro" id="IPR035892">
    <property type="entry name" value="C2_domain_sf"/>
</dbReference>
<feature type="transmembrane region" description="Helical" evidence="2">
    <location>
        <begin position="45"/>
        <end position="63"/>
    </location>
</feature>
<feature type="domain" description="C2" evidence="3">
    <location>
        <begin position="230"/>
        <end position="350"/>
    </location>
</feature>
<proteinExistence type="inferred from homology"/>
<sequence>SSCSAPARSCSAPALSADSRMVYEDPEHPALTLCQSIFFFFCKGMREGVVAILFLWLFIQVLLNKHQHVPLQVLLGVGLALLCFCLLLGCAVCWRRNERCNQSDGKEQAPMHTLVELGPALPSQTTTVPIQQQYVELEGEVLECAGNDSLGSPGAGSPPRSMLPGRASLPSIPFSQKLGLFSKTEPGWEHRPTISGETDKSSLLTRPVLGASVRQSSTMPRSLSSASPKQRPQLHFILFYSQPEATLTVTVIGVSHLPKGFRSSRDSYVKVYLLPKFIEPQRTAVRRKSLNPEFREQFQFGRYHLEELRGFTLRFAVYVKEFRSFRDSFVGEVMFPCAQVTWHPEAASSYTRELSTTKTKLKKCLSTQDMSYGAACFQSTSLGQLFILLQYQALANRIKVLVRKAENLGRLTRMPGAPDHYVVIHLYHNGRVMDTKETKSIAGYNPVWNTPFLFNIPAGDIQEQQLCLEFTIMQARLYTRSCTLGQVLIGPHAPEAGLLHWKEMCCRGHVESARWHVIQPNAFSLSP</sequence>
<dbReference type="OrthoDB" id="5915960at2759"/>
<feature type="non-terminal residue" evidence="4">
    <location>
        <position position="527"/>
    </location>
</feature>
<comment type="similarity">
    <text evidence="1">Belongs to the synaptotagmin family.</text>
</comment>
<accession>A0A8T1SAQ7</accession>
<dbReference type="FunFam" id="2.60.40.150:FF:000231">
    <property type="entry name" value="Predicted protein"/>
    <property type="match status" value="1"/>
</dbReference>
<dbReference type="CDD" id="cd00276">
    <property type="entry name" value="C2B_Synaptotagmin"/>
    <property type="match status" value="1"/>
</dbReference>
<reference evidence="4 5" key="1">
    <citation type="journal article" date="2020" name="G3 (Bethesda)">
        <title>Draft Genome of the Common Snapping Turtle, Chelydra serpentina, a Model for Phenotypic Plasticity in Reptiles.</title>
        <authorList>
            <person name="Das D."/>
            <person name="Singh S.K."/>
            <person name="Bierstedt J."/>
            <person name="Erickson A."/>
            <person name="Galli G.L.J."/>
            <person name="Crossley D.A. 2nd"/>
            <person name="Rhen T."/>
        </authorList>
    </citation>
    <scope>NUCLEOTIDE SEQUENCE [LARGE SCALE GENOMIC DNA]</scope>
    <source>
        <strain evidence="4">KW</strain>
    </source>
</reference>
<dbReference type="Gene3D" id="2.60.40.150">
    <property type="entry name" value="C2 domain"/>
    <property type="match status" value="2"/>
</dbReference>
<dbReference type="Proteomes" id="UP000765507">
    <property type="component" value="Unassembled WGS sequence"/>
</dbReference>
<gene>
    <name evidence="4" type="ORF">G0U57_013674</name>
</gene>
<dbReference type="GO" id="GO:0005509">
    <property type="term" value="F:calcium ion binding"/>
    <property type="evidence" value="ECO:0007669"/>
    <property type="project" value="TreeGrafter"/>
</dbReference>
<dbReference type="GO" id="GO:0001786">
    <property type="term" value="F:phosphatidylserine binding"/>
    <property type="evidence" value="ECO:0007669"/>
    <property type="project" value="TreeGrafter"/>
</dbReference>
<evidence type="ECO:0000256" key="1">
    <source>
        <dbReference type="ARBA" id="ARBA00006996"/>
    </source>
</evidence>
<dbReference type="SMART" id="SM00239">
    <property type="entry name" value="C2"/>
    <property type="match status" value="2"/>
</dbReference>
<evidence type="ECO:0000256" key="2">
    <source>
        <dbReference type="SAM" id="Phobius"/>
    </source>
</evidence>
<feature type="transmembrane region" description="Helical" evidence="2">
    <location>
        <begin position="69"/>
        <end position="94"/>
    </location>
</feature>
<comment type="caution">
    <text evidence="4">The sequence shown here is derived from an EMBL/GenBank/DDBJ whole genome shotgun (WGS) entry which is preliminary data.</text>
</comment>
<evidence type="ECO:0000313" key="4">
    <source>
        <dbReference type="EMBL" id="KAG6925663.1"/>
    </source>
</evidence>
<dbReference type="FunFam" id="2.60.40.150:FF:000273">
    <property type="entry name" value="Predicted protein"/>
    <property type="match status" value="1"/>
</dbReference>
<dbReference type="GO" id="GO:0030424">
    <property type="term" value="C:axon"/>
    <property type="evidence" value="ECO:0007669"/>
    <property type="project" value="TreeGrafter"/>
</dbReference>
<dbReference type="InterPro" id="IPR000008">
    <property type="entry name" value="C2_dom"/>
</dbReference>
<keyword evidence="2" id="KW-0812">Transmembrane</keyword>
<keyword evidence="2" id="KW-1133">Transmembrane helix</keyword>
<dbReference type="GO" id="GO:0070382">
    <property type="term" value="C:exocytic vesicle"/>
    <property type="evidence" value="ECO:0007669"/>
    <property type="project" value="TreeGrafter"/>
</dbReference>
<dbReference type="PANTHER" id="PTHR10024:SF351">
    <property type="entry name" value="SYNAPTOTAGMIN-4-LIKE"/>
    <property type="match status" value="1"/>
</dbReference>
<dbReference type="GO" id="GO:0006906">
    <property type="term" value="P:vesicle fusion"/>
    <property type="evidence" value="ECO:0007669"/>
    <property type="project" value="TreeGrafter"/>
</dbReference>
<dbReference type="EMBL" id="JAHGAV010000388">
    <property type="protein sequence ID" value="KAG6925663.1"/>
    <property type="molecule type" value="Genomic_DNA"/>
</dbReference>
<protein>
    <submittedName>
        <fullName evidence="4">Synaptotagmin-11-like</fullName>
    </submittedName>
</protein>
<dbReference type="GO" id="GO:0098793">
    <property type="term" value="C:presynapse"/>
    <property type="evidence" value="ECO:0007669"/>
    <property type="project" value="GOC"/>
</dbReference>
<evidence type="ECO:0000313" key="5">
    <source>
        <dbReference type="Proteomes" id="UP000765507"/>
    </source>
</evidence>
<dbReference type="GO" id="GO:0000149">
    <property type="term" value="F:SNARE binding"/>
    <property type="evidence" value="ECO:0007669"/>
    <property type="project" value="TreeGrafter"/>
</dbReference>
<keyword evidence="2" id="KW-0472">Membrane</keyword>
<dbReference type="Pfam" id="PF00168">
    <property type="entry name" value="C2"/>
    <property type="match status" value="2"/>
</dbReference>
<dbReference type="AlphaFoldDB" id="A0A8T1SAQ7"/>
<name>A0A8T1SAQ7_CHESE</name>
<dbReference type="GO" id="GO:0005544">
    <property type="term" value="F:calcium-dependent phospholipid binding"/>
    <property type="evidence" value="ECO:0007669"/>
    <property type="project" value="TreeGrafter"/>
</dbReference>
<dbReference type="PANTHER" id="PTHR10024">
    <property type="entry name" value="SYNAPTOTAGMIN"/>
    <property type="match status" value="1"/>
</dbReference>
<dbReference type="SUPFAM" id="SSF49562">
    <property type="entry name" value="C2 domain (Calcium/lipid-binding domain, CaLB)"/>
    <property type="match status" value="2"/>
</dbReference>
<dbReference type="GO" id="GO:0005886">
    <property type="term" value="C:plasma membrane"/>
    <property type="evidence" value="ECO:0007669"/>
    <property type="project" value="TreeGrafter"/>
</dbReference>
<dbReference type="PROSITE" id="PS50004">
    <property type="entry name" value="C2"/>
    <property type="match status" value="2"/>
</dbReference>
<evidence type="ECO:0000259" key="3">
    <source>
        <dbReference type="PROSITE" id="PS50004"/>
    </source>
</evidence>
<feature type="domain" description="C2" evidence="3">
    <location>
        <begin position="381"/>
        <end position="516"/>
    </location>
</feature>
<dbReference type="GO" id="GO:0030276">
    <property type="term" value="F:clathrin binding"/>
    <property type="evidence" value="ECO:0007669"/>
    <property type="project" value="TreeGrafter"/>
</dbReference>
<keyword evidence="5" id="KW-1185">Reference proteome</keyword>
<organism evidence="4 5">
    <name type="scientific">Chelydra serpentina</name>
    <name type="common">Snapping turtle</name>
    <name type="synonym">Testudo serpentina</name>
    <dbReference type="NCBI Taxonomy" id="8475"/>
    <lineage>
        <taxon>Eukaryota</taxon>
        <taxon>Metazoa</taxon>
        <taxon>Chordata</taxon>
        <taxon>Craniata</taxon>
        <taxon>Vertebrata</taxon>
        <taxon>Euteleostomi</taxon>
        <taxon>Archelosauria</taxon>
        <taxon>Testudinata</taxon>
        <taxon>Testudines</taxon>
        <taxon>Cryptodira</taxon>
        <taxon>Durocryptodira</taxon>
        <taxon>Americhelydia</taxon>
        <taxon>Chelydroidea</taxon>
        <taxon>Chelydridae</taxon>
        <taxon>Chelydra</taxon>
    </lineage>
</organism>
<dbReference type="GO" id="GO:0048791">
    <property type="term" value="P:calcium ion-regulated exocytosis of neurotransmitter"/>
    <property type="evidence" value="ECO:0007669"/>
    <property type="project" value="TreeGrafter"/>
</dbReference>